<dbReference type="Pfam" id="PF12437">
    <property type="entry name" value="GSIII_N"/>
    <property type="match status" value="1"/>
</dbReference>
<feature type="domain" description="GS beta-grasp" evidence="3">
    <location>
        <begin position="61"/>
        <end position="149"/>
    </location>
</feature>
<proteinExistence type="inferred from homology"/>
<dbReference type="InterPro" id="IPR008147">
    <property type="entry name" value="Gln_synt_N"/>
</dbReference>
<dbReference type="Gene3D" id="3.30.590.10">
    <property type="entry name" value="Glutamine synthetase/guanido kinase, catalytic domain"/>
    <property type="match status" value="1"/>
</dbReference>
<evidence type="ECO:0000256" key="1">
    <source>
        <dbReference type="PROSITE-ProRule" id="PRU01330"/>
    </source>
</evidence>
<comment type="similarity">
    <text evidence="1 2">Belongs to the glutamine synthetase family.</text>
</comment>
<dbReference type="PANTHER" id="PTHR42974">
    <property type="entry name" value="GLUTAMINE SYNTHETASE"/>
    <property type="match status" value="1"/>
</dbReference>
<dbReference type="Pfam" id="PF00120">
    <property type="entry name" value="Gln-synt_C"/>
    <property type="match status" value="1"/>
</dbReference>
<dbReference type="SUPFAM" id="SSF55931">
    <property type="entry name" value="Glutamine synthetase/guanido kinase"/>
    <property type="match status" value="1"/>
</dbReference>
<evidence type="ECO:0000259" key="4">
    <source>
        <dbReference type="PROSITE" id="PS51987"/>
    </source>
</evidence>
<dbReference type="GO" id="GO:0004356">
    <property type="term" value="F:glutamine synthetase activity"/>
    <property type="evidence" value="ECO:0007669"/>
    <property type="project" value="InterPro"/>
</dbReference>
<dbReference type="GO" id="GO:0006542">
    <property type="term" value="P:glutamine biosynthetic process"/>
    <property type="evidence" value="ECO:0007669"/>
    <property type="project" value="InterPro"/>
</dbReference>
<dbReference type="EMBL" id="DXAJ01000071">
    <property type="protein sequence ID" value="HJA02660.1"/>
    <property type="molecule type" value="Genomic_DNA"/>
</dbReference>
<gene>
    <name evidence="5" type="ORF">H9797_04690</name>
</gene>
<dbReference type="PROSITE" id="PS00181">
    <property type="entry name" value="GLNA_ATP"/>
    <property type="match status" value="1"/>
</dbReference>
<dbReference type="Gene3D" id="1.20.120.1560">
    <property type="match status" value="1"/>
</dbReference>
<sequence length="692" mass="76825">MNVTELFGSNVFNDEAMKNLLPKEVYLSLRRTIDTGAPLDSSIASAVANAMKDWAVSKGATHYTHWFQPLTNLTAEKHDSFIEPSGDRVIMQLTGKSLIVGEPDASSFPSGGTRATFSARGYTAWDPTSPAFVKEGTLYIPTVFVSYTGETLDKKAPLLKSMTAIDAQAKRLLKLFGIECKKVSTTVGPEQEYFLIDEKVYEARKDLILTGRTLFGARPPRGQEMEDHYFGSLKPRISAYMRDLDETLWKYGIFAKTKHNEVAPAQHELAPIFTTTNVAVDDNQLTMEIMKKVAKRHGLVCLLHEKPFEYVNGSGKHNNWSVSTDTGLNLLDPGETPENNRLFMLVLACVIAAVDRYQGILRACVASAGNDHRLGADEAPPAIVSVYLGDQLGAIVDSIVLGREYVPKKAIPGSIGVPESPIFPIDTTDRNRTSPFAFTGNKFEFRMLGSQASVADPNIVLNTIAAELFSEAVEVLSRAKDFDAECRKFTEKLLKRHYRIIFNYNGYGPDWEPEAERRGLLNSKTTADAVPEFFKQENIDVFVHQGVYTEKEVIARANIQLENYVKSIRIEALTMIEMARQDIYPAVNGYLAELCGSIEAKRAVSAKLPVGEDTKLAEKLATMNDAMMAAVAKLERDLSEMPEGEQPASQKMAHVVLPDMEQVRSLADGMEKLCSSDYWPYPTYTDILYSVK</sequence>
<reference evidence="5" key="1">
    <citation type="journal article" date="2021" name="PeerJ">
        <title>Extensive microbial diversity within the chicken gut microbiome revealed by metagenomics and culture.</title>
        <authorList>
            <person name="Gilroy R."/>
            <person name="Ravi A."/>
            <person name="Getino M."/>
            <person name="Pursley I."/>
            <person name="Horton D.L."/>
            <person name="Alikhan N.F."/>
            <person name="Baker D."/>
            <person name="Gharbi K."/>
            <person name="Hall N."/>
            <person name="Watson M."/>
            <person name="Adriaenssens E.M."/>
            <person name="Foster-Nyarko E."/>
            <person name="Jarju S."/>
            <person name="Secka A."/>
            <person name="Antonio M."/>
            <person name="Oren A."/>
            <person name="Chaudhuri R.R."/>
            <person name="La Ragione R."/>
            <person name="Hildebrand F."/>
            <person name="Pallen M.J."/>
        </authorList>
    </citation>
    <scope>NUCLEOTIDE SEQUENCE</scope>
    <source>
        <strain evidence="5">CHK156-179</strain>
    </source>
</reference>
<dbReference type="InterPro" id="IPR027303">
    <property type="entry name" value="Gln_synth_gly_rich_site"/>
</dbReference>
<dbReference type="InterPro" id="IPR040577">
    <property type="entry name" value="Gln-synt_C"/>
</dbReference>
<dbReference type="PROSITE" id="PS51986">
    <property type="entry name" value="GS_BETA_GRASP"/>
    <property type="match status" value="1"/>
</dbReference>
<evidence type="ECO:0000256" key="2">
    <source>
        <dbReference type="RuleBase" id="RU000384"/>
    </source>
</evidence>
<name>A0A9D2H3H4_9FIRM</name>
<dbReference type="InterPro" id="IPR008146">
    <property type="entry name" value="Gln_synth_cat_dom"/>
</dbReference>
<reference evidence="5" key="2">
    <citation type="submission" date="2021-04" db="EMBL/GenBank/DDBJ databases">
        <authorList>
            <person name="Gilroy R."/>
        </authorList>
    </citation>
    <scope>NUCLEOTIDE SEQUENCE</scope>
    <source>
        <strain evidence="5">CHK156-179</strain>
    </source>
</reference>
<dbReference type="AlphaFoldDB" id="A0A9D2H3H4"/>
<evidence type="ECO:0000313" key="5">
    <source>
        <dbReference type="EMBL" id="HJA02660.1"/>
    </source>
</evidence>
<feature type="domain" description="GS catalytic" evidence="4">
    <location>
        <begin position="165"/>
        <end position="583"/>
    </location>
</feature>
<dbReference type="InterPro" id="IPR052725">
    <property type="entry name" value="GS_Type-3"/>
</dbReference>
<dbReference type="Pfam" id="PF18318">
    <property type="entry name" value="Gln-synt_C-ter"/>
    <property type="match status" value="1"/>
</dbReference>
<dbReference type="PANTHER" id="PTHR42974:SF1">
    <property type="entry name" value="TYPE-3 GLUTAMINE SYNTHETASE"/>
    <property type="match status" value="1"/>
</dbReference>
<comment type="caution">
    <text evidence="5">The sequence shown here is derived from an EMBL/GenBank/DDBJ whole genome shotgun (WGS) entry which is preliminary data.</text>
</comment>
<dbReference type="InterPro" id="IPR014746">
    <property type="entry name" value="Gln_synth/guanido_kin_cat_dom"/>
</dbReference>
<dbReference type="PROSITE" id="PS51987">
    <property type="entry name" value="GS_CATALYTIC"/>
    <property type="match status" value="1"/>
</dbReference>
<dbReference type="Proteomes" id="UP000824221">
    <property type="component" value="Unassembled WGS sequence"/>
</dbReference>
<organism evidence="5 6">
    <name type="scientific">Candidatus Gallimonas gallistercoris</name>
    <dbReference type="NCBI Taxonomy" id="2838602"/>
    <lineage>
        <taxon>Bacteria</taxon>
        <taxon>Bacillati</taxon>
        <taxon>Bacillota</taxon>
        <taxon>Clostridia</taxon>
        <taxon>Candidatus Gallimonas</taxon>
    </lineage>
</organism>
<dbReference type="SMART" id="SM01230">
    <property type="entry name" value="Gln-synt_C"/>
    <property type="match status" value="1"/>
</dbReference>
<evidence type="ECO:0000313" key="6">
    <source>
        <dbReference type="Proteomes" id="UP000824221"/>
    </source>
</evidence>
<evidence type="ECO:0000259" key="3">
    <source>
        <dbReference type="PROSITE" id="PS51986"/>
    </source>
</evidence>
<dbReference type="InterPro" id="IPR022147">
    <property type="entry name" value="GSIII_N"/>
</dbReference>
<protein>
    <submittedName>
        <fullName evidence="5">Glutamine synthetase III</fullName>
    </submittedName>
</protein>
<accession>A0A9D2H3H4</accession>